<evidence type="ECO:0000256" key="1">
    <source>
        <dbReference type="SAM" id="MobiDB-lite"/>
    </source>
</evidence>
<dbReference type="Proteomes" id="UP001228690">
    <property type="component" value="Chromosome"/>
</dbReference>
<evidence type="ECO:0000313" key="3">
    <source>
        <dbReference type="Proteomes" id="UP001228690"/>
    </source>
</evidence>
<organism evidence="2 3">
    <name type="scientific">Candidatus Haliotispira prima</name>
    <dbReference type="NCBI Taxonomy" id="3034016"/>
    <lineage>
        <taxon>Bacteria</taxon>
        <taxon>Pseudomonadati</taxon>
        <taxon>Spirochaetota</taxon>
        <taxon>Spirochaetia</taxon>
        <taxon>Spirochaetales</taxon>
        <taxon>Spirochaetaceae</taxon>
        <taxon>Candidatus Haliotispira</taxon>
    </lineage>
</organism>
<reference evidence="2 3" key="1">
    <citation type="submission" date="2023-04" db="EMBL/GenBank/DDBJ databases">
        <title>Spirochaete genome identified in red abalone sample constitutes a novel genus.</title>
        <authorList>
            <person name="Sharma S.P."/>
            <person name="Purcell C.M."/>
            <person name="Hyde J.R."/>
            <person name="Severin A.J."/>
        </authorList>
    </citation>
    <scope>NUCLEOTIDE SEQUENCE [LARGE SCALE GENOMIC DNA]</scope>
    <source>
        <strain evidence="2 3">SP-2023</strain>
    </source>
</reference>
<sequence length="293" mass="31942">MVLSGCVPLSETSDPPAAPSPTKSITVNYSGLHYVHFTVNDLNVSADKTIGFLLTPTDSSPSKAEAETKKGYITRKFTAAKKSRDVFMFLHEGTAYELASGSTDIPFVDEATASDTNFETTDILQENTSYKIRVYDEDTILEKTFTTKSFSDGETGSEGLIAYMGGLVKTVVLTSADRKVIESERIAISVAVPLKIERKPEEIMLIPYATDTAKPNRPINYYENNTLRGGCGISGCGTALSGVYFYALKLDANTLASTVFIASPERKVTQADYWSGVQQSTTEVVYHIKIISE</sequence>
<evidence type="ECO:0008006" key="4">
    <source>
        <dbReference type="Google" id="ProtNLM"/>
    </source>
</evidence>
<keyword evidence="3" id="KW-1185">Reference proteome</keyword>
<evidence type="ECO:0000313" key="2">
    <source>
        <dbReference type="EMBL" id="WGK68606.1"/>
    </source>
</evidence>
<name>A0ABY8MFG8_9SPIO</name>
<protein>
    <recommendedName>
        <fullName evidence="4">Lipoprotein</fullName>
    </recommendedName>
</protein>
<dbReference type="RefSeq" id="WP_326926792.1">
    <property type="nucleotide sequence ID" value="NZ_CP123443.1"/>
</dbReference>
<accession>A0ABY8MFG8</accession>
<dbReference type="EMBL" id="CP123443">
    <property type="protein sequence ID" value="WGK68606.1"/>
    <property type="molecule type" value="Genomic_DNA"/>
</dbReference>
<gene>
    <name evidence="2" type="ORF">P0082_08960</name>
</gene>
<proteinExistence type="predicted"/>
<feature type="region of interest" description="Disordered" evidence="1">
    <location>
        <begin position="1"/>
        <end position="21"/>
    </location>
</feature>